<comment type="caution">
    <text evidence="3">The sequence shown here is derived from an EMBL/GenBank/DDBJ whole genome shotgun (WGS) entry which is preliminary data.</text>
</comment>
<accession>A0A7K1YAL5</accession>
<gene>
    <name evidence="3" type="ORF">GS399_11650</name>
</gene>
<dbReference type="InterPro" id="IPR050811">
    <property type="entry name" value="Phosphate_ABC_transporter"/>
</dbReference>
<dbReference type="RefSeq" id="WP_160844811.1">
    <property type="nucleotide sequence ID" value="NZ_WVHT01000005.1"/>
</dbReference>
<dbReference type="Gene3D" id="3.40.190.10">
    <property type="entry name" value="Periplasmic binding protein-like II"/>
    <property type="match status" value="2"/>
</dbReference>
<dbReference type="PANTHER" id="PTHR30570">
    <property type="entry name" value="PERIPLASMIC PHOSPHATE BINDING COMPONENT OF PHOSPHATE ABC TRANSPORTER"/>
    <property type="match status" value="1"/>
</dbReference>
<organism evidence="3 4">
    <name type="scientific">Hufsiella arboris</name>
    <dbReference type="NCBI Taxonomy" id="2695275"/>
    <lineage>
        <taxon>Bacteria</taxon>
        <taxon>Pseudomonadati</taxon>
        <taxon>Bacteroidota</taxon>
        <taxon>Sphingobacteriia</taxon>
        <taxon>Sphingobacteriales</taxon>
        <taxon>Sphingobacteriaceae</taxon>
        <taxon>Hufsiella</taxon>
    </lineage>
</organism>
<dbReference type="InterPro" id="IPR024370">
    <property type="entry name" value="PBP_domain"/>
</dbReference>
<dbReference type="PROSITE" id="PS51257">
    <property type="entry name" value="PROKAR_LIPOPROTEIN"/>
    <property type="match status" value="1"/>
</dbReference>
<dbReference type="Proteomes" id="UP000466586">
    <property type="component" value="Unassembled WGS sequence"/>
</dbReference>
<dbReference type="PANTHER" id="PTHR30570:SF1">
    <property type="entry name" value="PHOSPHATE-BINDING PROTEIN PSTS"/>
    <property type="match status" value="1"/>
</dbReference>
<evidence type="ECO:0000259" key="2">
    <source>
        <dbReference type="Pfam" id="PF12849"/>
    </source>
</evidence>
<evidence type="ECO:0000313" key="3">
    <source>
        <dbReference type="EMBL" id="MXV51627.1"/>
    </source>
</evidence>
<sequence>MIKIYKYTFLILGISVFTSCKQSSKPTQTTREGSATFVADETFKPIIDDELYIFHNTYPNAQIKVRYEPERTVLNEFLNNDTTRVAILARELTQKERKVFLDKKIVIRTNRFVIDGIALIANTASLDTGVTVQEIINLMQSKPSNIKKLVFDNANSSTVRYLKELSNVKKLPTTGIYALQSNPEVIKFVSENTGALGVVGVNWLIDPKNDLKPAVDKIKILGVKNLQGKKGADKFYEPDQNNLALGLYPLTRNVYIIDCQGGTGLGTGFASFIAGETGQRIVLKSGLLPDSIPPRELIIRKTLEK</sequence>
<proteinExistence type="predicted"/>
<evidence type="ECO:0000313" key="4">
    <source>
        <dbReference type="Proteomes" id="UP000466586"/>
    </source>
</evidence>
<feature type="domain" description="PBP" evidence="2">
    <location>
        <begin position="27"/>
        <end position="275"/>
    </location>
</feature>
<dbReference type="Pfam" id="PF12849">
    <property type="entry name" value="PBP_like_2"/>
    <property type="match status" value="1"/>
</dbReference>
<name>A0A7K1YAL5_9SPHI</name>
<dbReference type="EMBL" id="WVHT01000005">
    <property type="protein sequence ID" value="MXV51627.1"/>
    <property type="molecule type" value="Genomic_DNA"/>
</dbReference>
<keyword evidence="1" id="KW-0732">Signal</keyword>
<protein>
    <submittedName>
        <fullName evidence="3">Phosphate ABC transporter substrate-binding protein</fullName>
    </submittedName>
</protein>
<reference evidence="3 4" key="1">
    <citation type="submission" date="2019-11" db="EMBL/GenBank/DDBJ databases">
        <title>Pedobacter sp. HMF7647 Genome sequencing and assembly.</title>
        <authorList>
            <person name="Kang H."/>
            <person name="Kim H."/>
            <person name="Joh K."/>
        </authorList>
    </citation>
    <scope>NUCLEOTIDE SEQUENCE [LARGE SCALE GENOMIC DNA]</scope>
    <source>
        <strain evidence="3 4">HMF7647</strain>
    </source>
</reference>
<dbReference type="SUPFAM" id="SSF53850">
    <property type="entry name" value="Periplasmic binding protein-like II"/>
    <property type="match status" value="1"/>
</dbReference>
<dbReference type="AlphaFoldDB" id="A0A7K1YAL5"/>
<keyword evidence="4" id="KW-1185">Reference proteome</keyword>
<evidence type="ECO:0000256" key="1">
    <source>
        <dbReference type="ARBA" id="ARBA00022729"/>
    </source>
</evidence>